<proteinExistence type="inferred from homology"/>
<protein>
    <recommendedName>
        <fullName evidence="3">Interferon-related developmental regulator N-terminal domain-containing protein</fullName>
    </recommendedName>
</protein>
<feature type="compositionally biased region" description="Polar residues" evidence="2">
    <location>
        <begin position="402"/>
        <end position="421"/>
    </location>
</feature>
<feature type="compositionally biased region" description="Basic and acidic residues" evidence="2">
    <location>
        <begin position="10"/>
        <end position="22"/>
    </location>
</feature>
<comment type="caution">
    <text evidence="4">The sequence shown here is derived from an EMBL/GenBank/DDBJ whole genome shotgun (WGS) entry which is preliminary data.</text>
</comment>
<evidence type="ECO:0000256" key="1">
    <source>
        <dbReference type="ARBA" id="ARBA00008828"/>
    </source>
</evidence>
<sequence length="436" mass="48883">MGLQKRSGRARKDGGGSAHWDDADADAGEGEVAAKRAPSVPMPALGCHLEELFKKKGSVREDALTSIIQIFSHQIKHEFVEDNFATLLYRFLNCVKNGSPKEVALASRAIGLLAMTTKCRDKARELYEESVSLFSKALKPHAKKLYNEMTNSLVVVTYFCADASVETEKSMQILWDFIHQQGGTNISKDADALSILVAAISAWSCLLSTLDGWRVDSKLWKGAIPYFLSLLKTNNIEAVQLVACEALFLILEIGSLRKFSDETEACDDIAKLVRSTVCSINPTIIKYSEEDKFPKKSIAVGRQRVNLSTWSESIQLNFFKQFLGKDGFITHMLGNKLLRDVFEFVNQEGPSNTRLDVPEREEVVKHYLLPVRKPKARDKARSKEIDLSFSSSKEKLVDQRMNKSANSAKNKARTQLLNKNRTLSEERNIGHFISED</sequence>
<evidence type="ECO:0000313" key="5">
    <source>
        <dbReference type="Proteomes" id="UP001634007"/>
    </source>
</evidence>
<gene>
    <name evidence="4" type="ORF">ACJRO7_034624</name>
</gene>
<dbReference type="Proteomes" id="UP001634007">
    <property type="component" value="Unassembled WGS sequence"/>
</dbReference>
<dbReference type="SUPFAM" id="SSF48371">
    <property type="entry name" value="ARM repeat"/>
    <property type="match status" value="1"/>
</dbReference>
<dbReference type="PANTHER" id="PTHR12354:SF1">
    <property type="entry name" value="INTERFERON-RELATED DEVELOPMENTAL REGULATOR 1"/>
    <property type="match status" value="1"/>
</dbReference>
<keyword evidence="5" id="KW-1185">Reference proteome</keyword>
<feature type="region of interest" description="Disordered" evidence="2">
    <location>
        <begin position="398"/>
        <end position="421"/>
    </location>
</feature>
<feature type="domain" description="Interferon-related developmental regulator N-terminal" evidence="3">
    <location>
        <begin position="46"/>
        <end position="265"/>
    </location>
</feature>
<accession>A0ABD3JDW2</accession>
<reference evidence="4 5" key="1">
    <citation type="submission" date="2024-11" db="EMBL/GenBank/DDBJ databases">
        <title>Chromosome-level genome assembly of Eucalyptus globulus Labill. provides insights into its genome evolution.</title>
        <authorList>
            <person name="Li X."/>
        </authorList>
    </citation>
    <scope>NUCLEOTIDE SEQUENCE [LARGE SCALE GENOMIC DNA]</scope>
    <source>
        <strain evidence="4">CL2024</strain>
        <tissue evidence="4">Fresh tender leaves</tissue>
    </source>
</reference>
<dbReference type="InterPro" id="IPR016024">
    <property type="entry name" value="ARM-type_fold"/>
</dbReference>
<dbReference type="Pfam" id="PF05004">
    <property type="entry name" value="IFRD"/>
    <property type="match status" value="1"/>
</dbReference>
<dbReference type="AlphaFoldDB" id="A0ABD3JDW2"/>
<dbReference type="Gene3D" id="1.25.10.10">
    <property type="entry name" value="Leucine-rich Repeat Variant"/>
    <property type="match status" value="1"/>
</dbReference>
<dbReference type="InterPro" id="IPR011989">
    <property type="entry name" value="ARM-like"/>
</dbReference>
<dbReference type="InterPro" id="IPR007701">
    <property type="entry name" value="Interferon-rel_develop_reg_N"/>
</dbReference>
<name>A0ABD3JDW2_EUCGL</name>
<dbReference type="EMBL" id="JBJKBG010000009">
    <property type="protein sequence ID" value="KAL3722276.1"/>
    <property type="molecule type" value="Genomic_DNA"/>
</dbReference>
<feature type="region of interest" description="Disordered" evidence="2">
    <location>
        <begin position="1"/>
        <end position="35"/>
    </location>
</feature>
<dbReference type="InterPro" id="IPR039777">
    <property type="entry name" value="IFRD"/>
</dbReference>
<organism evidence="4 5">
    <name type="scientific">Eucalyptus globulus</name>
    <name type="common">Tasmanian blue gum</name>
    <dbReference type="NCBI Taxonomy" id="34317"/>
    <lineage>
        <taxon>Eukaryota</taxon>
        <taxon>Viridiplantae</taxon>
        <taxon>Streptophyta</taxon>
        <taxon>Embryophyta</taxon>
        <taxon>Tracheophyta</taxon>
        <taxon>Spermatophyta</taxon>
        <taxon>Magnoliopsida</taxon>
        <taxon>eudicotyledons</taxon>
        <taxon>Gunneridae</taxon>
        <taxon>Pentapetalae</taxon>
        <taxon>rosids</taxon>
        <taxon>malvids</taxon>
        <taxon>Myrtales</taxon>
        <taxon>Myrtaceae</taxon>
        <taxon>Myrtoideae</taxon>
        <taxon>Eucalypteae</taxon>
        <taxon>Eucalyptus</taxon>
    </lineage>
</organism>
<evidence type="ECO:0000256" key="2">
    <source>
        <dbReference type="SAM" id="MobiDB-lite"/>
    </source>
</evidence>
<comment type="similarity">
    <text evidence="1">Belongs to the IFRD family.</text>
</comment>
<dbReference type="PANTHER" id="PTHR12354">
    <property type="entry name" value="INTERFERON-RELATED DEVELOPMENTAL REGULATOR"/>
    <property type="match status" value="1"/>
</dbReference>
<evidence type="ECO:0000259" key="3">
    <source>
        <dbReference type="Pfam" id="PF05004"/>
    </source>
</evidence>
<evidence type="ECO:0000313" key="4">
    <source>
        <dbReference type="EMBL" id="KAL3722276.1"/>
    </source>
</evidence>